<dbReference type="GO" id="GO:0032580">
    <property type="term" value="C:Golgi cisterna membrane"/>
    <property type="evidence" value="ECO:0007669"/>
    <property type="project" value="UniProtKB-SubCell"/>
</dbReference>
<dbReference type="InterPro" id="IPR001503">
    <property type="entry name" value="Glyco_trans_10"/>
</dbReference>
<dbReference type="Pfam" id="PF17039">
    <property type="entry name" value="Glyco_tran_10_N"/>
    <property type="match status" value="1"/>
</dbReference>
<dbReference type="InterPro" id="IPR038577">
    <property type="entry name" value="GT10-like_C_sf"/>
</dbReference>
<keyword evidence="4" id="KW-0735">Signal-anchor</keyword>
<dbReference type="AlphaFoldDB" id="A0A0N4VIE2"/>
<dbReference type="OrthoDB" id="5912041at2759"/>
<dbReference type="Proteomes" id="UP000274131">
    <property type="component" value="Unassembled WGS sequence"/>
</dbReference>
<evidence type="ECO:0000256" key="3">
    <source>
        <dbReference type="ARBA" id="ARBA00022692"/>
    </source>
</evidence>
<evidence type="ECO:0000313" key="9">
    <source>
        <dbReference type="EMBL" id="VDD95187.1"/>
    </source>
</evidence>
<reference evidence="11" key="1">
    <citation type="submission" date="2017-02" db="UniProtKB">
        <authorList>
            <consortium name="WormBaseParasite"/>
        </authorList>
    </citation>
    <scope>IDENTIFICATION</scope>
</reference>
<gene>
    <name evidence="9" type="ORF">EVEC_LOCUS9938</name>
</gene>
<dbReference type="GO" id="GO:0046920">
    <property type="term" value="F:alpha-(1-&gt;3)-fucosyltransferase activity"/>
    <property type="evidence" value="ECO:0007669"/>
    <property type="project" value="TreeGrafter"/>
</dbReference>
<evidence type="ECO:0000313" key="10">
    <source>
        <dbReference type="Proteomes" id="UP000274131"/>
    </source>
</evidence>
<evidence type="ECO:0000256" key="6">
    <source>
        <dbReference type="ARBA" id="ARBA00023136"/>
    </source>
</evidence>
<keyword evidence="7" id="KW-0325">Glycoprotein</keyword>
<accession>A0A0N4VIE2</accession>
<keyword evidence="6" id="KW-0472">Membrane</keyword>
<comment type="pathway">
    <text evidence="2">Protein modification; protein glycosylation.</text>
</comment>
<feature type="domain" description="Fucosyltransferase N-terminal" evidence="8">
    <location>
        <begin position="7"/>
        <end position="74"/>
    </location>
</feature>
<keyword evidence="5" id="KW-1133">Transmembrane helix</keyword>
<protein>
    <submittedName>
        <fullName evidence="11">Glyco_tran_10_N domain-containing protein</fullName>
    </submittedName>
</protein>
<evidence type="ECO:0000256" key="1">
    <source>
        <dbReference type="ARBA" id="ARBA00004447"/>
    </source>
</evidence>
<reference evidence="9 10" key="2">
    <citation type="submission" date="2018-10" db="EMBL/GenBank/DDBJ databases">
        <authorList>
            <consortium name="Pathogen Informatics"/>
        </authorList>
    </citation>
    <scope>NUCLEOTIDE SEQUENCE [LARGE SCALE GENOMIC DNA]</scope>
</reference>
<evidence type="ECO:0000256" key="7">
    <source>
        <dbReference type="ARBA" id="ARBA00023180"/>
    </source>
</evidence>
<keyword evidence="3" id="KW-0812">Transmembrane</keyword>
<sequence length="153" mass="17659">MNRCRIQSEISTADAVLYHGPDFTGNFGRIRDDQIAVIWYLESPINYSPNKELISRVNWTMTYRQDADIPLPYGIFKKLERPLEINYDEIWVAKRKSTVWLVSNCVQPTGRMELANAMKAAGLEVRRSFAHQAPRTHPVGEEALVSVYYVPRE</sequence>
<comment type="subcellular location">
    <subcellularLocation>
        <location evidence="1">Golgi apparatus</location>
        <location evidence="1">Golgi stack membrane</location>
        <topology evidence="1">Single-pass type II membrane protein</topology>
    </subcellularLocation>
</comment>
<evidence type="ECO:0000313" key="11">
    <source>
        <dbReference type="WBParaSite" id="EVEC_0001059501-mRNA-1"/>
    </source>
</evidence>
<name>A0A0N4VIE2_ENTVE</name>
<evidence type="ECO:0000256" key="5">
    <source>
        <dbReference type="ARBA" id="ARBA00022989"/>
    </source>
</evidence>
<dbReference type="EMBL" id="UXUI01010398">
    <property type="protein sequence ID" value="VDD95187.1"/>
    <property type="molecule type" value="Genomic_DNA"/>
</dbReference>
<dbReference type="WBParaSite" id="EVEC_0001059501-mRNA-1">
    <property type="protein sequence ID" value="EVEC_0001059501-mRNA-1"/>
    <property type="gene ID" value="EVEC_0001059501"/>
</dbReference>
<evidence type="ECO:0000256" key="4">
    <source>
        <dbReference type="ARBA" id="ARBA00022968"/>
    </source>
</evidence>
<dbReference type="PANTHER" id="PTHR11929">
    <property type="entry name" value="ALPHA- 1,3 -FUCOSYLTRANSFERASE"/>
    <property type="match status" value="1"/>
</dbReference>
<dbReference type="UniPathway" id="UPA00378"/>
<dbReference type="Gene3D" id="3.40.50.11660">
    <property type="entry name" value="Glycosyl transferase family 10, C-terminal domain"/>
    <property type="match status" value="1"/>
</dbReference>
<evidence type="ECO:0000256" key="2">
    <source>
        <dbReference type="ARBA" id="ARBA00004922"/>
    </source>
</evidence>
<dbReference type="PANTHER" id="PTHR11929:SF226">
    <property type="entry name" value="ATP-DEPENDENT DNA HELICASE-RELATED"/>
    <property type="match status" value="1"/>
</dbReference>
<dbReference type="STRING" id="51028.A0A0N4VIE2"/>
<organism evidence="11">
    <name type="scientific">Enterobius vermicularis</name>
    <name type="common">Human pinworm</name>
    <dbReference type="NCBI Taxonomy" id="51028"/>
    <lineage>
        <taxon>Eukaryota</taxon>
        <taxon>Metazoa</taxon>
        <taxon>Ecdysozoa</taxon>
        <taxon>Nematoda</taxon>
        <taxon>Chromadorea</taxon>
        <taxon>Rhabditida</taxon>
        <taxon>Spirurina</taxon>
        <taxon>Oxyuridomorpha</taxon>
        <taxon>Oxyuroidea</taxon>
        <taxon>Oxyuridae</taxon>
        <taxon>Enterobius</taxon>
    </lineage>
</organism>
<dbReference type="SUPFAM" id="SSF53756">
    <property type="entry name" value="UDP-Glycosyltransferase/glycogen phosphorylase"/>
    <property type="match status" value="1"/>
</dbReference>
<dbReference type="InterPro" id="IPR031481">
    <property type="entry name" value="Glyco_tran_10_N"/>
</dbReference>
<keyword evidence="10" id="KW-1185">Reference proteome</keyword>
<proteinExistence type="predicted"/>
<evidence type="ECO:0000259" key="8">
    <source>
        <dbReference type="Pfam" id="PF17039"/>
    </source>
</evidence>